<feature type="region of interest" description="Disordered" evidence="1">
    <location>
        <begin position="43"/>
        <end position="86"/>
    </location>
</feature>
<evidence type="ECO:0000256" key="1">
    <source>
        <dbReference type="SAM" id="MobiDB-lite"/>
    </source>
</evidence>
<dbReference type="SUPFAM" id="SSF46565">
    <property type="entry name" value="Chaperone J-domain"/>
    <property type="match status" value="1"/>
</dbReference>
<feature type="region of interest" description="Disordered" evidence="1">
    <location>
        <begin position="637"/>
        <end position="692"/>
    </location>
</feature>
<dbReference type="InterPro" id="IPR036869">
    <property type="entry name" value="J_dom_sf"/>
</dbReference>
<reference evidence="3" key="1">
    <citation type="submission" date="2023-10" db="EMBL/GenBank/DDBJ databases">
        <authorList>
            <person name="Chen Y."/>
            <person name="Shah S."/>
            <person name="Dougan E. K."/>
            <person name="Thang M."/>
            <person name="Chan C."/>
        </authorList>
    </citation>
    <scope>NUCLEOTIDE SEQUENCE [LARGE SCALE GENOMIC DNA]</scope>
</reference>
<dbReference type="EMBL" id="CAUYUJ010016382">
    <property type="protein sequence ID" value="CAK0864611.1"/>
    <property type="molecule type" value="Genomic_DNA"/>
</dbReference>
<accession>A0ABN9UZ52</accession>
<feature type="domain" description="J" evidence="2">
    <location>
        <begin position="94"/>
        <end position="125"/>
    </location>
</feature>
<evidence type="ECO:0000259" key="2">
    <source>
        <dbReference type="Pfam" id="PF00226"/>
    </source>
</evidence>
<keyword evidence="4" id="KW-1185">Reference proteome</keyword>
<gene>
    <name evidence="3" type="ORF">PCOR1329_LOCUS52440</name>
</gene>
<evidence type="ECO:0000313" key="4">
    <source>
        <dbReference type="Proteomes" id="UP001189429"/>
    </source>
</evidence>
<dbReference type="InterPro" id="IPR001623">
    <property type="entry name" value="DnaJ_domain"/>
</dbReference>
<comment type="caution">
    <text evidence="3">The sequence shown here is derived from an EMBL/GenBank/DDBJ whole genome shotgun (WGS) entry which is preliminary data.</text>
</comment>
<evidence type="ECO:0000313" key="3">
    <source>
        <dbReference type="EMBL" id="CAK0864611.1"/>
    </source>
</evidence>
<organism evidence="3 4">
    <name type="scientific">Prorocentrum cordatum</name>
    <dbReference type="NCBI Taxonomy" id="2364126"/>
    <lineage>
        <taxon>Eukaryota</taxon>
        <taxon>Sar</taxon>
        <taxon>Alveolata</taxon>
        <taxon>Dinophyceae</taxon>
        <taxon>Prorocentrales</taxon>
        <taxon>Prorocentraceae</taxon>
        <taxon>Prorocentrum</taxon>
    </lineage>
</organism>
<dbReference type="Pfam" id="PF00226">
    <property type="entry name" value="DnaJ"/>
    <property type="match status" value="1"/>
</dbReference>
<dbReference type="Proteomes" id="UP001189429">
    <property type="component" value="Unassembled WGS sequence"/>
</dbReference>
<name>A0ABN9UZ52_9DINO</name>
<sequence length="692" mass="73177">MAPLLALPPLEPGQDPGPLIVCGCAPFAKKEVQNAGHAFFEAYERQAGDGTEDSADGDAQSPLAGDSPSGKKKRKEKKEREDALKLPDSLKGEDLYALLELDAGASQDDLKKAYRKMCLVHHPESPAWRATAAGAAAAAAAGAEGGAGGHFLLCPGPAGGENSVDAPYSCLDAPVPERSTPGECGQHEWRSWKDQPAWLATQVHAELRELRGVAPWALEEVAARWRESPPALDGAPVGLEAVAAFMQQLLGEDPFGGGPERVPWMDFGLGAGGSPAKAAAITHRQLAFVVANVLMGNDVEGGNALSEALVRCTAAAEARRAAGARGGLGYPGPQGHGSVLVAAAPREADGSWQRLVPGAVLREPGLCLQSEPSACVDFMAGGSAGQALTDIAGYAVGGGGGLCDVANSQDESLVIFYSEVLAFSFFSSQSQMLRVPWTLLGARRYMGSITGESRRGEASCGFIKREDWLNNAILRQTVPVVIADRVEQIAPSAFVTVFSKSSVQDAACSIEDAQNNQCDAQRRHLDADISLWVQAFHAPMYLPEVQEVFGSVVMRVGTGPWGAGLWFGDSQQYFLAVWLATALLGGPGLEYYVYDHFCENPGNQCFLHGRLCGVHRAWRHRCLRGVRRQLRRRQRARLGGSLPREAGRGSVPGPQERWAASQAGVRPPGGRRGAARAGGGGGESEADAAVRP</sequence>
<dbReference type="CDD" id="cd06257">
    <property type="entry name" value="DnaJ"/>
    <property type="match status" value="1"/>
</dbReference>
<feature type="compositionally biased region" description="Gly residues" evidence="1">
    <location>
        <begin position="670"/>
        <end position="683"/>
    </location>
</feature>
<dbReference type="Gene3D" id="1.10.287.110">
    <property type="entry name" value="DnaJ domain"/>
    <property type="match status" value="1"/>
</dbReference>
<protein>
    <recommendedName>
        <fullName evidence="2">J domain-containing protein</fullName>
    </recommendedName>
</protein>
<proteinExistence type="predicted"/>